<dbReference type="AlphaFoldDB" id="A0A1E3W1A8"/>
<sequence length="196" mass="21401">MSQGRSDKKRPRGRPPSQASRKRALSAAHDILMEEGFGRLSIEAVAAKSGVGKPTIYRNWANACELAMAALMVAEPVDLFERDGSLKSGLTTQMRTLVKAFATTRGRQITMALAAADPESEMTKAFRNHVILSSREAGRGLIERAAKKGDITEPSDIDVVLDIVYGPVFYRLLVGHRPLDRTFADHLVAAALKILE</sequence>
<dbReference type="Gene3D" id="1.10.357.10">
    <property type="entry name" value="Tetracycline Repressor, domain 2"/>
    <property type="match status" value="1"/>
</dbReference>
<dbReference type="GO" id="GO:0000976">
    <property type="term" value="F:transcription cis-regulatory region binding"/>
    <property type="evidence" value="ECO:0007669"/>
    <property type="project" value="TreeGrafter"/>
</dbReference>
<name>A0A1E3W1A8_9HYPH</name>
<dbReference type="Pfam" id="PF16859">
    <property type="entry name" value="TetR_C_11"/>
    <property type="match status" value="1"/>
</dbReference>
<keyword evidence="8" id="KW-1185">Reference proteome</keyword>
<dbReference type="Proteomes" id="UP000094501">
    <property type="component" value="Unassembled WGS sequence"/>
</dbReference>
<dbReference type="PROSITE" id="PS50977">
    <property type="entry name" value="HTH_TETR_2"/>
    <property type="match status" value="1"/>
</dbReference>
<dbReference type="InterPro" id="IPR011075">
    <property type="entry name" value="TetR_C"/>
</dbReference>
<evidence type="ECO:0000256" key="5">
    <source>
        <dbReference type="SAM" id="MobiDB-lite"/>
    </source>
</evidence>
<evidence type="ECO:0000256" key="1">
    <source>
        <dbReference type="ARBA" id="ARBA00023015"/>
    </source>
</evidence>
<evidence type="ECO:0000256" key="4">
    <source>
        <dbReference type="PROSITE-ProRule" id="PRU00335"/>
    </source>
</evidence>
<feature type="region of interest" description="Disordered" evidence="5">
    <location>
        <begin position="1"/>
        <end position="25"/>
    </location>
</feature>
<dbReference type="EMBL" id="LPWG01000011">
    <property type="protein sequence ID" value="ODR99301.1"/>
    <property type="molecule type" value="Genomic_DNA"/>
</dbReference>
<gene>
    <name evidence="7" type="ORF">AUC68_04720</name>
</gene>
<keyword evidence="1" id="KW-0805">Transcription regulation</keyword>
<accession>A0A1E3W1A8</accession>
<dbReference type="InterPro" id="IPR009057">
    <property type="entry name" value="Homeodomain-like_sf"/>
</dbReference>
<keyword evidence="2 4" id="KW-0238">DNA-binding</keyword>
<evidence type="ECO:0000259" key="6">
    <source>
        <dbReference type="PROSITE" id="PS50977"/>
    </source>
</evidence>
<dbReference type="OrthoDB" id="9796019at2"/>
<dbReference type="InterPro" id="IPR036271">
    <property type="entry name" value="Tet_transcr_reg_TetR-rel_C_sf"/>
</dbReference>
<dbReference type="InterPro" id="IPR050109">
    <property type="entry name" value="HTH-type_TetR-like_transc_reg"/>
</dbReference>
<keyword evidence="3" id="KW-0804">Transcription</keyword>
<evidence type="ECO:0000256" key="2">
    <source>
        <dbReference type="ARBA" id="ARBA00023125"/>
    </source>
</evidence>
<reference evidence="7 8" key="1">
    <citation type="journal article" date="2016" name="Environ. Microbiol.">
        <title>New Methyloceanibacter diversity from North Sea sediments includes methanotroph containing solely the soluble methane monooxygenase.</title>
        <authorList>
            <person name="Vekeman B."/>
            <person name="Kerckhof F.M."/>
            <person name="Cremers G."/>
            <person name="de Vos P."/>
            <person name="Vandamme P."/>
            <person name="Boon N."/>
            <person name="Op den Camp H.J."/>
            <person name="Heylen K."/>
        </authorList>
    </citation>
    <scope>NUCLEOTIDE SEQUENCE [LARGE SCALE GENOMIC DNA]</scope>
    <source>
        <strain evidence="7 8">R-67174</strain>
    </source>
</reference>
<protein>
    <submittedName>
        <fullName evidence="7">TetR family transcriptional regulator</fullName>
    </submittedName>
</protein>
<dbReference type="STRING" id="1774968.AUC68_04720"/>
<dbReference type="PANTHER" id="PTHR30055:SF148">
    <property type="entry name" value="TETR-FAMILY TRANSCRIPTIONAL REGULATOR"/>
    <property type="match status" value="1"/>
</dbReference>
<dbReference type="PANTHER" id="PTHR30055">
    <property type="entry name" value="HTH-TYPE TRANSCRIPTIONAL REGULATOR RUTR"/>
    <property type="match status" value="1"/>
</dbReference>
<dbReference type="GO" id="GO:0003700">
    <property type="term" value="F:DNA-binding transcription factor activity"/>
    <property type="evidence" value="ECO:0007669"/>
    <property type="project" value="TreeGrafter"/>
</dbReference>
<dbReference type="Pfam" id="PF00440">
    <property type="entry name" value="TetR_N"/>
    <property type="match status" value="1"/>
</dbReference>
<dbReference type="Gene3D" id="1.10.10.60">
    <property type="entry name" value="Homeodomain-like"/>
    <property type="match status" value="1"/>
</dbReference>
<dbReference type="SUPFAM" id="SSF48498">
    <property type="entry name" value="Tetracyclin repressor-like, C-terminal domain"/>
    <property type="match status" value="1"/>
</dbReference>
<dbReference type="PRINTS" id="PR00455">
    <property type="entry name" value="HTHTETR"/>
</dbReference>
<evidence type="ECO:0000256" key="3">
    <source>
        <dbReference type="ARBA" id="ARBA00023163"/>
    </source>
</evidence>
<comment type="caution">
    <text evidence="7">The sequence shown here is derived from an EMBL/GenBank/DDBJ whole genome shotgun (WGS) entry which is preliminary data.</text>
</comment>
<dbReference type="RefSeq" id="WP_069437241.1">
    <property type="nucleotide sequence ID" value="NZ_LPWG01000011.1"/>
</dbReference>
<dbReference type="SUPFAM" id="SSF46689">
    <property type="entry name" value="Homeodomain-like"/>
    <property type="match status" value="1"/>
</dbReference>
<evidence type="ECO:0000313" key="7">
    <source>
        <dbReference type="EMBL" id="ODR99301.1"/>
    </source>
</evidence>
<dbReference type="InterPro" id="IPR001647">
    <property type="entry name" value="HTH_TetR"/>
</dbReference>
<proteinExistence type="predicted"/>
<feature type="DNA-binding region" description="H-T-H motif" evidence="4">
    <location>
        <begin position="41"/>
        <end position="60"/>
    </location>
</feature>
<evidence type="ECO:0000313" key="8">
    <source>
        <dbReference type="Proteomes" id="UP000094501"/>
    </source>
</evidence>
<organism evidence="7 8">
    <name type="scientific">Methyloceanibacter methanicus</name>
    <dbReference type="NCBI Taxonomy" id="1774968"/>
    <lineage>
        <taxon>Bacteria</taxon>
        <taxon>Pseudomonadati</taxon>
        <taxon>Pseudomonadota</taxon>
        <taxon>Alphaproteobacteria</taxon>
        <taxon>Hyphomicrobiales</taxon>
        <taxon>Hyphomicrobiaceae</taxon>
        <taxon>Methyloceanibacter</taxon>
    </lineage>
</organism>
<feature type="domain" description="HTH tetR-type" evidence="6">
    <location>
        <begin position="18"/>
        <end position="78"/>
    </location>
</feature>